<name>A0A9D2J3H3_9MICO</name>
<accession>A0A9D2J3H3</accession>
<dbReference type="Gene3D" id="3.40.50.300">
    <property type="entry name" value="P-loop containing nucleotide triphosphate hydrolases"/>
    <property type="match status" value="1"/>
</dbReference>
<keyword evidence="2 4" id="KW-0067">ATP-binding</keyword>
<evidence type="ECO:0000256" key="1">
    <source>
        <dbReference type="ARBA" id="ARBA00022741"/>
    </source>
</evidence>
<reference evidence="4" key="1">
    <citation type="journal article" date="2021" name="PeerJ">
        <title>Extensive microbial diversity within the chicken gut microbiome revealed by metagenomics and culture.</title>
        <authorList>
            <person name="Gilroy R."/>
            <person name="Ravi A."/>
            <person name="Getino M."/>
            <person name="Pursley I."/>
            <person name="Horton D.L."/>
            <person name="Alikhan N.F."/>
            <person name="Baker D."/>
            <person name="Gharbi K."/>
            <person name="Hall N."/>
            <person name="Watson M."/>
            <person name="Adriaenssens E.M."/>
            <person name="Foster-Nyarko E."/>
            <person name="Jarju S."/>
            <person name="Secka A."/>
            <person name="Antonio M."/>
            <person name="Oren A."/>
            <person name="Chaudhuri R.R."/>
            <person name="La Ragione R."/>
            <person name="Hildebrand F."/>
            <person name="Pallen M.J."/>
        </authorList>
    </citation>
    <scope>NUCLEOTIDE SEQUENCE</scope>
    <source>
        <strain evidence="4">ChiGjej4B4-7305</strain>
    </source>
</reference>
<evidence type="ECO:0000256" key="2">
    <source>
        <dbReference type="ARBA" id="ARBA00022840"/>
    </source>
</evidence>
<feature type="domain" description="ABC transporter" evidence="3">
    <location>
        <begin position="10"/>
        <end position="235"/>
    </location>
</feature>
<dbReference type="GO" id="GO:0005524">
    <property type="term" value="F:ATP binding"/>
    <property type="evidence" value="ECO:0007669"/>
    <property type="project" value="UniProtKB-KW"/>
</dbReference>
<comment type="caution">
    <text evidence="4">The sequence shown here is derived from an EMBL/GenBank/DDBJ whole genome shotgun (WGS) entry which is preliminary data.</text>
</comment>
<evidence type="ECO:0000313" key="4">
    <source>
        <dbReference type="EMBL" id="HIZ35138.1"/>
    </source>
</evidence>
<dbReference type="PANTHER" id="PTHR43158:SF5">
    <property type="entry name" value="ABC TRANSPORTER, ATP-BINDING PROTEIN"/>
    <property type="match status" value="1"/>
</dbReference>
<dbReference type="PROSITE" id="PS50893">
    <property type="entry name" value="ABC_TRANSPORTER_2"/>
    <property type="match status" value="1"/>
</dbReference>
<dbReference type="InterPro" id="IPR003593">
    <property type="entry name" value="AAA+_ATPase"/>
</dbReference>
<dbReference type="SUPFAM" id="SSF52540">
    <property type="entry name" value="P-loop containing nucleoside triphosphate hydrolases"/>
    <property type="match status" value="1"/>
</dbReference>
<dbReference type="GO" id="GO:0016887">
    <property type="term" value="F:ATP hydrolysis activity"/>
    <property type="evidence" value="ECO:0007669"/>
    <property type="project" value="InterPro"/>
</dbReference>
<dbReference type="PANTHER" id="PTHR43158">
    <property type="entry name" value="SKFA PEPTIDE EXPORT ATP-BINDING PROTEIN SKFE"/>
    <property type="match status" value="1"/>
</dbReference>
<evidence type="ECO:0000259" key="3">
    <source>
        <dbReference type="PROSITE" id="PS50893"/>
    </source>
</evidence>
<dbReference type="Pfam" id="PF00005">
    <property type="entry name" value="ABC_tran"/>
    <property type="match status" value="1"/>
</dbReference>
<dbReference type="InterPro" id="IPR027417">
    <property type="entry name" value="P-loop_NTPase"/>
</dbReference>
<reference evidence="4" key="2">
    <citation type="submission" date="2021-04" db="EMBL/GenBank/DDBJ databases">
        <authorList>
            <person name="Gilroy R."/>
        </authorList>
    </citation>
    <scope>NUCLEOTIDE SEQUENCE</scope>
    <source>
        <strain evidence="4">ChiGjej4B4-7305</strain>
    </source>
</reference>
<proteinExistence type="predicted"/>
<dbReference type="Proteomes" id="UP000824037">
    <property type="component" value="Unassembled WGS sequence"/>
</dbReference>
<dbReference type="EMBL" id="DXBY01000080">
    <property type="protein sequence ID" value="HIZ35138.1"/>
    <property type="molecule type" value="Genomic_DNA"/>
</dbReference>
<dbReference type="SMART" id="SM00382">
    <property type="entry name" value="AAA"/>
    <property type="match status" value="1"/>
</dbReference>
<organism evidence="4 5">
    <name type="scientific">Candidatus Ruania gallistercoris</name>
    <dbReference type="NCBI Taxonomy" id="2838746"/>
    <lineage>
        <taxon>Bacteria</taxon>
        <taxon>Bacillati</taxon>
        <taxon>Actinomycetota</taxon>
        <taxon>Actinomycetes</taxon>
        <taxon>Micrococcales</taxon>
        <taxon>Ruaniaceae</taxon>
        <taxon>Ruania</taxon>
    </lineage>
</organism>
<protein>
    <submittedName>
        <fullName evidence="4">ABC transporter ATP-binding protein</fullName>
    </submittedName>
</protein>
<dbReference type="InterPro" id="IPR003439">
    <property type="entry name" value="ABC_transporter-like_ATP-bd"/>
</dbReference>
<sequence>MTASTAPLEVQLRGVRADYGSTTALDAVDLTIPAGAITGLLGRNGSGKTTMLSLIASLRRPTAGQVLVGGQEPFENESLMEQICLIRESGDVLGDESLAVNLRYAADSRPNWDSDLADRALETFQLDPKRVVQKLSRGQRSAFGATLGLAARAPVTMLDEVYLGLDAPSRYAFYDLLLEDYLAHPRTLVLSSHLIVEIERLLEHVVILDHGRVLVAEEAESLRGQGLQVTGRSTELDALLPRLEGITVLATRSLGPTSQATLTGSADHLRTAEAELREAGMEISGVNLQDLFVHLTGSS</sequence>
<gene>
    <name evidence="4" type="ORF">H9815_05130</name>
</gene>
<keyword evidence="1" id="KW-0547">Nucleotide-binding</keyword>
<evidence type="ECO:0000313" key="5">
    <source>
        <dbReference type="Proteomes" id="UP000824037"/>
    </source>
</evidence>
<dbReference type="AlphaFoldDB" id="A0A9D2J3H3"/>